<protein>
    <submittedName>
        <fullName evidence="8">Transcriptional repressor</fullName>
    </submittedName>
</protein>
<dbReference type="Proteomes" id="UP000325302">
    <property type="component" value="Unassembled WGS sequence"/>
</dbReference>
<dbReference type="GO" id="GO:1900376">
    <property type="term" value="P:regulation of secondary metabolite biosynthetic process"/>
    <property type="evidence" value="ECO:0007669"/>
    <property type="project" value="TreeGrafter"/>
</dbReference>
<keyword evidence="4" id="KW-0805">Transcription regulation</keyword>
<name>A0A5A9VZ89_9GAMM</name>
<dbReference type="Gene3D" id="1.10.10.10">
    <property type="entry name" value="Winged helix-like DNA-binding domain superfamily/Winged helix DNA-binding domain"/>
    <property type="match status" value="1"/>
</dbReference>
<keyword evidence="9" id="KW-1185">Reference proteome</keyword>
<comment type="cofactor">
    <cofactor evidence="7">
        <name>Zn(2+)</name>
        <dbReference type="ChEBI" id="CHEBI:29105"/>
    </cofactor>
    <text evidence="7">Binds 1 zinc ion per subunit.</text>
</comment>
<feature type="binding site" evidence="7">
    <location>
        <position position="117"/>
    </location>
    <ligand>
        <name>Zn(2+)</name>
        <dbReference type="ChEBI" id="CHEBI:29105"/>
    </ligand>
</feature>
<keyword evidence="2" id="KW-0678">Repressor</keyword>
<dbReference type="OrthoDB" id="9801127at2"/>
<evidence type="ECO:0000256" key="6">
    <source>
        <dbReference type="ARBA" id="ARBA00023163"/>
    </source>
</evidence>
<evidence type="ECO:0000256" key="7">
    <source>
        <dbReference type="PIRSR" id="PIRSR602481-1"/>
    </source>
</evidence>
<gene>
    <name evidence="8" type="ORF">E1H14_12155</name>
</gene>
<evidence type="ECO:0000256" key="2">
    <source>
        <dbReference type="ARBA" id="ARBA00022491"/>
    </source>
</evidence>
<evidence type="ECO:0000313" key="9">
    <source>
        <dbReference type="Proteomes" id="UP000325302"/>
    </source>
</evidence>
<evidence type="ECO:0000256" key="3">
    <source>
        <dbReference type="ARBA" id="ARBA00022833"/>
    </source>
</evidence>
<dbReference type="InterPro" id="IPR036388">
    <property type="entry name" value="WH-like_DNA-bd_sf"/>
</dbReference>
<keyword evidence="7" id="KW-0479">Metal-binding</keyword>
<sequence>MSVDHCAFAGHHNHQDCIDQAMSRARALCRQREQRLTPIRELVLKLIWQSHKPLGAYDLLPALAAAGFNSAPPTVYRALEFLQELGLVHRLASLNAFIGCSQPHQEHSSYFFICQICQLAEERSMPSLHQALQAQADELGFKILQETVEVLGICPACRSEHSHHA</sequence>
<evidence type="ECO:0000256" key="4">
    <source>
        <dbReference type="ARBA" id="ARBA00023015"/>
    </source>
</evidence>
<keyword evidence="3 7" id="KW-0862">Zinc</keyword>
<keyword evidence="6" id="KW-0804">Transcription</keyword>
<organism evidence="8 9">
    <name type="scientific">Nitrincola tapanii</name>
    <dbReference type="NCBI Taxonomy" id="1708751"/>
    <lineage>
        <taxon>Bacteria</taxon>
        <taxon>Pseudomonadati</taxon>
        <taxon>Pseudomonadota</taxon>
        <taxon>Gammaproteobacteria</taxon>
        <taxon>Oceanospirillales</taxon>
        <taxon>Oceanospirillaceae</taxon>
        <taxon>Nitrincola</taxon>
    </lineage>
</organism>
<dbReference type="InterPro" id="IPR036390">
    <property type="entry name" value="WH_DNA-bd_sf"/>
</dbReference>
<dbReference type="GO" id="GO:0003700">
    <property type="term" value="F:DNA-binding transcription factor activity"/>
    <property type="evidence" value="ECO:0007669"/>
    <property type="project" value="InterPro"/>
</dbReference>
<dbReference type="RefSeq" id="WP_149391753.1">
    <property type="nucleotide sequence ID" value="NZ_SMRS01000009.1"/>
</dbReference>
<dbReference type="SUPFAM" id="SSF46785">
    <property type="entry name" value="Winged helix' DNA-binding domain"/>
    <property type="match status" value="1"/>
</dbReference>
<keyword evidence="5" id="KW-0238">DNA-binding</keyword>
<evidence type="ECO:0000256" key="5">
    <source>
        <dbReference type="ARBA" id="ARBA00023125"/>
    </source>
</evidence>
<comment type="similarity">
    <text evidence="1">Belongs to the Fur family.</text>
</comment>
<reference evidence="8 9" key="1">
    <citation type="submission" date="2019-03" db="EMBL/GenBank/DDBJ databases">
        <title>Nitrincola sp. nov. isolated from an Indian soda lake.</title>
        <authorList>
            <person name="Joshi A."/>
            <person name="Thite S.V."/>
            <person name="Joseph N."/>
            <person name="Dhotre D."/>
            <person name="Moorthy M."/>
            <person name="Shouche Y.S."/>
        </authorList>
    </citation>
    <scope>NUCLEOTIDE SEQUENCE [LARGE SCALE GENOMIC DNA]</scope>
    <source>
        <strain evidence="8 9">MEB193</strain>
    </source>
</reference>
<dbReference type="GO" id="GO:0000976">
    <property type="term" value="F:transcription cis-regulatory region binding"/>
    <property type="evidence" value="ECO:0007669"/>
    <property type="project" value="TreeGrafter"/>
</dbReference>
<dbReference type="GO" id="GO:0008270">
    <property type="term" value="F:zinc ion binding"/>
    <property type="evidence" value="ECO:0007669"/>
    <property type="project" value="TreeGrafter"/>
</dbReference>
<dbReference type="GO" id="GO:0005829">
    <property type="term" value="C:cytosol"/>
    <property type="evidence" value="ECO:0007669"/>
    <property type="project" value="TreeGrafter"/>
</dbReference>
<dbReference type="Gene3D" id="3.30.1490.190">
    <property type="match status" value="1"/>
</dbReference>
<dbReference type="PANTHER" id="PTHR33202:SF6">
    <property type="entry name" value="ZINC UPTAKE REGULATION PROTEIN"/>
    <property type="match status" value="1"/>
</dbReference>
<dbReference type="AlphaFoldDB" id="A0A5A9VZ89"/>
<feature type="binding site" evidence="7">
    <location>
        <position position="157"/>
    </location>
    <ligand>
        <name>Zn(2+)</name>
        <dbReference type="ChEBI" id="CHEBI:29105"/>
    </ligand>
</feature>
<dbReference type="GO" id="GO:0045892">
    <property type="term" value="P:negative regulation of DNA-templated transcription"/>
    <property type="evidence" value="ECO:0007669"/>
    <property type="project" value="TreeGrafter"/>
</dbReference>
<feature type="binding site" evidence="7">
    <location>
        <position position="154"/>
    </location>
    <ligand>
        <name>Zn(2+)</name>
        <dbReference type="ChEBI" id="CHEBI:29105"/>
    </ligand>
</feature>
<dbReference type="InterPro" id="IPR002481">
    <property type="entry name" value="FUR"/>
</dbReference>
<dbReference type="InterPro" id="IPR043135">
    <property type="entry name" value="Fur_C"/>
</dbReference>
<dbReference type="Pfam" id="PF01475">
    <property type="entry name" value="FUR"/>
    <property type="match status" value="1"/>
</dbReference>
<evidence type="ECO:0000313" key="8">
    <source>
        <dbReference type="EMBL" id="KAA0873796.1"/>
    </source>
</evidence>
<dbReference type="EMBL" id="SMRS01000009">
    <property type="protein sequence ID" value="KAA0873796.1"/>
    <property type="molecule type" value="Genomic_DNA"/>
</dbReference>
<evidence type="ECO:0000256" key="1">
    <source>
        <dbReference type="ARBA" id="ARBA00007957"/>
    </source>
</evidence>
<proteinExistence type="inferred from homology"/>
<accession>A0A5A9VZ89</accession>
<feature type="binding site" evidence="7">
    <location>
        <position position="114"/>
    </location>
    <ligand>
        <name>Zn(2+)</name>
        <dbReference type="ChEBI" id="CHEBI:29105"/>
    </ligand>
</feature>
<dbReference type="PANTHER" id="PTHR33202">
    <property type="entry name" value="ZINC UPTAKE REGULATION PROTEIN"/>
    <property type="match status" value="1"/>
</dbReference>
<comment type="caution">
    <text evidence="8">The sequence shown here is derived from an EMBL/GenBank/DDBJ whole genome shotgun (WGS) entry which is preliminary data.</text>
</comment>